<dbReference type="EC" id="1.2.1.41" evidence="7"/>
<evidence type="ECO:0000256" key="3">
    <source>
        <dbReference type="ARBA" id="ARBA00022650"/>
    </source>
</evidence>
<keyword evidence="7" id="KW-0963">Cytoplasm</keyword>
<comment type="subcellular location">
    <subcellularLocation>
        <location evidence="7">Cytoplasm</location>
    </subcellularLocation>
</comment>
<dbReference type="Gene3D" id="3.40.605.10">
    <property type="entry name" value="Aldehyde Dehydrogenase, Chain A, domain 1"/>
    <property type="match status" value="1"/>
</dbReference>
<reference evidence="9 10" key="1">
    <citation type="journal article" date="2021" name="Genome Biol. Evol.">
        <title>Complete Genome Sequencing of a Novel Gloeobacter Species from a Waterfall Cave in Mexico.</title>
        <authorList>
            <person name="Saw J.H."/>
            <person name="Cardona T."/>
            <person name="Montejano G."/>
        </authorList>
    </citation>
    <scope>NUCLEOTIDE SEQUENCE [LARGE SCALE GENOMIC DNA]</scope>
    <source>
        <strain evidence="9">MG652769</strain>
    </source>
</reference>
<comment type="pathway">
    <text evidence="1 7">Amino-acid biosynthesis; L-proline biosynthesis; L-glutamate 5-semialdehyde from L-glutamate: step 2/2.</text>
</comment>
<dbReference type="InterPro" id="IPR015590">
    <property type="entry name" value="Aldehyde_DH_dom"/>
</dbReference>
<dbReference type="Proteomes" id="UP001054846">
    <property type="component" value="Chromosome"/>
</dbReference>
<dbReference type="NCBIfam" id="NF001221">
    <property type="entry name" value="PRK00197.1"/>
    <property type="match status" value="1"/>
</dbReference>
<dbReference type="NCBIfam" id="TIGR00407">
    <property type="entry name" value="proA"/>
    <property type="match status" value="1"/>
</dbReference>
<keyword evidence="4 7" id="KW-0521">NADP</keyword>
<evidence type="ECO:0000256" key="4">
    <source>
        <dbReference type="ARBA" id="ARBA00022857"/>
    </source>
</evidence>
<evidence type="ECO:0000313" key="10">
    <source>
        <dbReference type="Proteomes" id="UP001054846"/>
    </source>
</evidence>
<evidence type="ECO:0000256" key="5">
    <source>
        <dbReference type="ARBA" id="ARBA00023002"/>
    </source>
</evidence>
<dbReference type="SUPFAM" id="SSF53720">
    <property type="entry name" value="ALDH-like"/>
    <property type="match status" value="1"/>
</dbReference>
<dbReference type="RefSeq" id="WP_230840574.1">
    <property type="nucleotide sequence ID" value="NZ_CP063845.1"/>
</dbReference>
<keyword evidence="3 7" id="KW-0641">Proline biosynthesis</keyword>
<evidence type="ECO:0000256" key="6">
    <source>
        <dbReference type="ARBA" id="ARBA00049024"/>
    </source>
</evidence>
<proteinExistence type="inferred from homology"/>
<dbReference type="EMBL" id="CP063845">
    <property type="protein sequence ID" value="UFP93533.1"/>
    <property type="molecule type" value="Genomic_DNA"/>
</dbReference>
<comment type="catalytic activity">
    <reaction evidence="6 7">
        <text>L-glutamate 5-semialdehyde + phosphate + NADP(+) = L-glutamyl 5-phosphate + NADPH + H(+)</text>
        <dbReference type="Rhea" id="RHEA:19541"/>
        <dbReference type="ChEBI" id="CHEBI:15378"/>
        <dbReference type="ChEBI" id="CHEBI:43474"/>
        <dbReference type="ChEBI" id="CHEBI:57783"/>
        <dbReference type="ChEBI" id="CHEBI:58066"/>
        <dbReference type="ChEBI" id="CHEBI:58274"/>
        <dbReference type="ChEBI" id="CHEBI:58349"/>
        <dbReference type="EC" id="1.2.1.41"/>
    </reaction>
</comment>
<dbReference type="InterPro" id="IPR016163">
    <property type="entry name" value="Ald_DH_C"/>
</dbReference>
<organism evidence="9 10">
    <name type="scientific">Gloeobacter morelensis MG652769</name>
    <dbReference type="NCBI Taxonomy" id="2781736"/>
    <lineage>
        <taxon>Bacteria</taxon>
        <taxon>Bacillati</taxon>
        <taxon>Cyanobacteriota</taxon>
        <taxon>Cyanophyceae</taxon>
        <taxon>Gloeobacterales</taxon>
        <taxon>Gloeobacteraceae</taxon>
        <taxon>Gloeobacter</taxon>
        <taxon>Gloeobacter morelensis</taxon>
    </lineage>
</organism>
<feature type="domain" description="Aldehyde dehydrogenase" evidence="8">
    <location>
        <begin position="319"/>
        <end position="381"/>
    </location>
</feature>
<dbReference type="PIRSF" id="PIRSF000151">
    <property type="entry name" value="GPR"/>
    <property type="match status" value="1"/>
</dbReference>
<dbReference type="Pfam" id="PF00171">
    <property type="entry name" value="Aldedh"/>
    <property type="match status" value="2"/>
</dbReference>
<keyword evidence="2 7" id="KW-0028">Amino-acid biosynthesis</keyword>
<dbReference type="PROSITE" id="PS01223">
    <property type="entry name" value="PROA"/>
    <property type="match status" value="1"/>
</dbReference>
<keyword evidence="5 7" id="KW-0560">Oxidoreductase</keyword>
<comment type="function">
    <text evidence="7">Catalyzes the NADPH-dependent reduction of L-glutamate 5-phosphate into L-glutamate 5-semialdehyde and phosphate. The product spontaneously undergoes cyclization to form 1-pyrroline-5-carboxylate.</text>
</comment>
<evidence type="ECO:0000313" key="9">
    <source>
        <dbReference type="EMBL" id="UFP93533.1"/>
    </source>
</evidence>
<evidence type="ECO:0000256" key="2">
    <source>
        <dbReference type="ARBA" id="ARBA00022605"/>
    </source>
</evidence>
<feature type="domain" description="Aldehyde dehydrogenase" evidence="8">
    <location>
        <begin position="8"/>
        <end position="273"/>
    </location>
</feature>
<dbReference type="InterPro" id="IPR016162">
    <property type="entry name" value="Ald_DH_N"/>
</dbReference>
<dbReference type="PANTHER" id="PTHR11063:SF8">
    <property type="entry name" value="DELTA-1-PYRROLINE-5-CARBOXYLATE SYNTHASE"/>
    <property type="match status" value="1"/>
</dbReference>
<dbReference type="InterPro" id="IPR016161">
    <property type="entry name" value="Ald_DH/histidinol_DH"/>
</dbReference>
<dbReference type="CDD" id="cd07079">
    <property type="entry name" value="ALDH_F18-19_ProA-GPR"/>
    <property type="match status" value="1"/>
</dbReference>
<dbReference type="InterPro" id="IPR000965">
    <property type="entry name" value="GPR_dom"/>
</dbReference>
<protein>
    <recommendedName>
        <fullName evidence="7">Gamma-glutamyl phosphate reductase</fullName>
        <shortName evidence="7">GPR</shortName>
        <ecNumber evidence="7">1.2.1.41</ecNumber>
    </recommendedName>
    <alternativeName>
        <fullName evidence="7">Glutamate-5-semialdehyde dehydrogenase</fullName>
    </alternativeName>
    <alternativeName>
        <fullName evidence="7">Glutamyl-gamma-semialdehyde dehydrogenase</fullName>
        <shortName evidence="7">GSA dehydrogenase</shortName>
    </alternativeName>
</protein>
<comment type="similarity">
    <text evidence="7">Belongs to the gamma-glutamyl phosphate reductase family.</text>
</comment>
<dbReference type="HAMAP" id="MF_00412">
    <property type="entry name" value="ProA"/>
    <property type="match status" value="1"/>
</dbReference>
<evidence type="ECO:0000256" key="1">
    <source>
        <dbReference type="ARBA" id="ARBA00004985"/>
    </source>
</evidence>
<keyword evidence="10" id="KW-1185">Reference proteome</keyword>
<accession>A0ABY3PIT9</accession>
<dbReference type="InterPro" id="IPR020593">
    <property type="entry name" value="G-glutamylP_reductase_CS"/>
</dbReference>
<name>A0ABY3PIT9_9CYAN</name>
<dbReference type="InterPro" id="IPR012134">
    <property type="entry name" value="Glu-5-SA_DH"/>
</dbReference>
<sequence>MESSLYETLKATAQQAQRSAMALARVPSGIKNKALRAMARSLRTAHSEILESNTIDLEFGRQMGLSEALLDRLKLTPQRLEGMALSLEQIAALKDPVGEIVGGWQHPEGLEIVRVRVPLGLIGIIYEARPNVTADAIGLCLKSGNGVLLKGGKEAENSNRAISSVLKAAAYEQGIPEGCIEQLPGERAVVEALIRLNPYVDLVIPRGGHSLIDFVVRNATVPVLETGVGNCHIYIAASADLEMARRIVLNAKVQRPSVCNAAEKLLVHRDTVVTHLAPLLGDLHAHGVEVRGCPRTVAFDPKVKSAAEEDWGKEYLDKIIAIKVVDSTREAIDWINHYGTRHSEAIVTANYEEARRFTAAIDAAAVYVNASTRYTDGGEFGFGAEIGISTQKLHARGPVGLVELTTTKYIVSGSGQIRP</sequence>
<dbReference type="Gene3D" id="3.40.309.10">
    <property type="entry name" value="Aldehyde Dehydrogenase, Chain A, domain 2"/>
    <property type="match status" value="1"/>
</dbReference>
<gene>
    <name evidence="7" type="primary">proA</name>
    <name evidence="9" type="ORF">ISF26_17305</name>
</gene>
<evidence type="ECO:0000256" key="7">
    <source>
        <dbReference type="HAMAP-Rule" id="MF_00412"/>
    </source>
</evidence>
<evidence type="ECO:0000259" key="8">
    <source>
        <dbReference type="Pfam" id="PF00171"/>
    </source>
</evidence>
<dbReference type="GO" id="GO:0004350">
    <property type="term" value="F:glutamate-5-semialdehyde dehydrogenase activity"/>
    <property type="evidence" value="ECO:0007669"/>
    <property type="project" value="UniProtKB-EC"/>
</dbReference>
<dbReference type="PANTHER" id="PTHR11063">
    <property type="entry name" value="GLUTAMATE SEMIALDEHYDE DEHYDROGENASE"/>
    <property type="match status" value="1"/>
</dbReference>